<evidence type="ECO:0000259" key="5">
    <source>
        <dbReference type="Pfam" id="PF25597"/>
    </source>
</evidence>
<reference evidence="6" key="1">
    <citation type="submission" date="2023-03" db="EMBL/GenBank/DDBJ databases">
        <title>Chromosome-scale reference genome and RAD-based genetic map of yellow starthistle (Centaurea solstitialis) reveal putative structural variation and QTLs associated with invader traits.</title>
        <authorList>
            <person name="Reatini B."/>
            <person name="Cang F.A."/>
            <person name="Jiang Q."/>
            <person name="Mckibben M.T.W."/>
            <person name="Barker M.S."/>
            <person name="Rieseberg L.H."/>
            <person name="Dlugosch K.M."/>
        </authorList>
    </citation>
    <scope>NUCLEOTIDE SEQUENCE</scope>
    <source>
        <strain evidence="6">CAN-66</strain>
        <tissue evidence="6">Leaf</tissue>
    </source>
</reference>
<dbReference type="AlphaFoldDB" id="A0AA38SV00"/>
<dbReference type="InterPro" id="IPR054722">
    <property type="entry name" value="PolX-like_BBD"/>
</dbReference>
<feature type="region of interest" description="Disordered" evidence="2">
    <location>
        <begin position="629"/>
        <end position="698"/>
    </location>
</feature>
<name>A0AA38SV00_9ASTR</name>
<feature type="compositionally biased region" description="Low complexity" evidence="2">
    <location>
        <begin position="644"/>
        <end position="671"/>
    </location>
</feature>
<feature type="compositionally biased region" description="Polar residues" evidence="2">
    <location>
        <begin position="683"/>
        <end position="692"/>
    </location>
</feature>
<protein>
    <recommendedName>
        <fullName evidence="8">Reverse transcriptase Ty1/copia-type domain-containing protein</fullName>
    </recommendedName>
</protein>
<dbReference type="Pfam" id="PF14223">
    <property type="entry name" value="Retrotran_gag_2"/>
    <property type="match status" value="1"/>
</dbReference>
<keyword evidence="1" id="KW-0378">Hydrolase</keyword>
<feature type="compositionally biased region" description="Low complexity" evidence="2">
    <location>
        <begin position="244"/>
        <end position="256"/>
    </location>
</feature>
<evidence type="ECO:0000259" key="3">
    <source>
        <dbReference type="Pfam" id="PF07727"/>
    </source>
</evidence>
<gene>
    <name evidence="6" type="ORF">OSB04_021706</name>
</gene>
<proteinExistence type="predicted"/>
<evidence type="ECO:0000313" key="6">
    <source>
        <dbReference type="EMBL" id="KAJ9549163.1"/>
    </source>
</evidence>
<dbReference type="SUPFAM" id="SSF56672">
    <property type="entry name" value="DNA/RNA polymerases"/>
    <property type="match status" value="1"/>
</dbReference>
<dbReference type="InterPro" id="IPR013103">
    <property type="entry name" value="RVT_2"/>
</dbReference>
<feature type="domain" description="Retrovirus-related Pol polyprotein from transposon TNT 1-94-like beta-barrel" evidence="4">
    <location>
        <begin position="407"/>
        <end position="482"/>
    </location>
</feature>
<dbReference type="PANTHER" id="PTHR11439">
    <property type="entry name" value="GAG-POL-RELATED RETROTRANSPOSON"/>
    <property type="match status" value="1"/>
</dbReference>
<feature type="domain" description="Reverse transcriptase Ty1/copia-type" evidence="3">
    <location>
        <begin position="738"/>
        <end position="980"/>
    </location>
</feature>
<organism evidence="6 7">
    <name type="scientific">Centaurea solstitialis</name>
    <name type="common">yellow star-thistle</name>
    <dbReference type="NCBI Taxonomy" id="347529"/>
    <lineage>
        <taxon>Eukaryota</taxon>
        <taxon>Viridiplantae</taxon>
        <taxon>Streptophyta</taxon>
        <taxon>Embryophyta</taxon>
        <taxon>Tracheophyta</taxon>
        <taxon>Spermatophyta</taxon>
        <taxon>Magnoliopsida</taxon>
        <taxon>eudicotyledons</taxon>
        <taxon>Gunneridae</taxon>
        <taxon>Pentapetalae</taxon>
        <taxon>asterids</taxon>
        <taxon>campanulids</taxon>
        <taxon>Asterales</taxon>
        <taxon>Asteraceae</taxon>
        <taxon>Carduoideae</taxon>
        <taxon>Cardueae</taxon>
        <taxon>Centaureinae</taxon>
        <taxon>Centaurea</taxon>
    </lineage>
</organism>
<feature type="compositionally biased region" description="Polar residues" evidence="2">
    <location>
        <begin position="257"/>
        <end position="277"/>
    </location>
</feature>
<feature type="domain" description="Retroviral polymerase SH3-like" evidence="5">
    <location>
        <begin position="548"/>
        <end position="607"/>
    </location>
</feature>
<accession>A0AA38SV00</accession>
<evidence type="ECO:0000259" key="4">
    <source>
        <dbReference type="Pfam" id="PF22936"/>
    </source>
</evidence>
<evidence type="ECO:0000256" key="1">
    <source>
        <dbReference type="ARBA" id="ARBA00022750"/>
    </source>
</evidence>
<dbReference type="CDD" id="cd09272">
    <property type="entry name" value="RNase_HI_RT_Ty1"/>
    <property type="match status" value="1"/>
</dbReference>
<dbReference type="InterPro" id="IPR043502">
    <property type="entry name" value="DNA/RNA_pol_sf"/>
</dbReference>
<dbReference type="Proteomes" id="UP001172457">
    <property type="component" value="Chromosome 5"/>
</dbReference>
<evidence type="ECO:0000313" key="7">
    <source>
        <dbReference type="Proteomes" id="UP001172457"/>
    </source>
</evidence>
<keyword evidence="7" id="KW-1185">Reference proteome</keyword>
<keyword evidence="1" id="KW-0645">Protease</keyword>
<dbReference type="Pfam" id="PF22936">
    <property type="entry name" value="Pol_BBD"/>
    <property type="match status" value="1"/>
</dbReference>
<keyword evidence="1" id="KW-0064">Aspartyl protease</keyword>
<dbReference type="PANTHER" id="PTHR11439:SF524">
    <property type="entry name" value="RNA-DIRECTED DNA POLYMERASE, PROTEIN KINASE RLK-PELLE-DLSV FAMILY"/>
    <property type="match status" value="1"/>
</dbReference>
<dbReference type="Pfam" id="PF25597">
    <property type="entry name" value="SH3_retrovirus"/>
    <property type="match status" value="1"/>
</dbReference>
<feature type="compositionally biased region" description="Pro residues" evidence="2">
    <location>
        <begin position="355"/>
        <end position="373"/>
    </location>
</feature>
<evidence type="ECO:0000256" key="2">
    <source>
        <dbReference type="SAM" id="MobiDB-lite"/>
    </source>
</evidence>
<comment type="caution">
    <text evidence="6">The sequence shown here is derived from an EMBL/GenBank/DDBJ whole genome shotgun (WGS) entry which is preliminary data.</text>
</comment>
<dbReference type="EMBL" id="JARYMX010000005">
    <property type="protein sequence ID" value="KAJ9549163.1"/>
    <property type="molecule type" value="Genomic_DNA"/>
</dbReference>
<evidence type="ECO:0008006" key="8">
    <source>
        <dbReference type="Google" id="ProtNLM"/>
    </source>
</evidence>
<sequence>MTTSASSTTLTAPTASQLVFALTNVYSQFSFKLSTDGSKYKLWRRIFLDMCKGAKVYGHITGKSKPSGNDDEDWEAIDSRIKSWFYSTCDANLLQIISSDSCTAKDLWDKLEEFFLNNKMSRMLQLQEQFRNTKKGTLSITDFCHNLKNLADALADCDSKITDVELVMQILRQLPPSYNSIVDVITNTKPFPSFLEAKNMLLLHESREESVEPHNDTPLTSSAALYSSAQSAPNGKPKNKFNKGRNNGRSASRGGNTNVSASSHSFAGNQGHSQAYFGNSPGHVPSVQPGLLGAPPVPSFGTGPPQPSPTMLSAPPQLPAHPFHQPLVNSHQYHYGLPQSPTPMSVPTQHAQPFMPVPPPTQPPLGGHPPPQPSFGGHATQYSQPQYTDLSSVFQAMSVQPPQDNNFYMDTGASRHMTFNQGTMHSLTPCNSSFIQVGNGAMVPARYVGQGSLPFSQWPLKLKNVLVSDELIKNLISVKRFTIDNSVSVEFDPFGFTVKDLKTALVEALLSAVHTFNLLPSTTIQYKTPFEVLFGFFPTYSHLRVFGCLCYPNTSPTSAHKLAPRSSACVYLGPSTDHRGYRCLDLITQKVIISRHINFDETYFPFPDFQPRPSSEDYDAFDVDDSLSSLSPLIDTSSPPPNAGPSASSSQPPPAESSGTSSSPSASSAEPSQPPAPAATSGHPMTTRSRTGSLKPKQIFNLSVTSDISPIPRSTAQAMCDPHWRAAMDAEMTAILSNYTWDLVPKPSDANIVGNRWLFRHKFDSNGRLERYKARLVAQGFSQQPGLDFDDTFSPVVKPATIRTVLSISISRNWPIHQLDVKNAFLHGDLTETVYMRQPPGYVNSSFPEHVCRLRKALYGLKQAPRAWYHRFAVYLYSLGFLSSKTDTSLFTYHRGSDTIYLLLYVDDIILTASSPTLISMVISKLSSEFPMSDLGPLSFFLGIAASRSKSGLFLSQSAFAQEILARADMVSCNPCSTPADTKTKLAVDGEPVPDPTLYRSLAGALQYLTFTRPDIAYAVQQVCLFMHDPRIPHLNVLKRILRYLKGTLSHGLHIKASAVDRLVAYSDVDWAGCPTTRRSTSGFCVYLGDNLVSWSSKRQHVVSRSSAEAEYRGIANVVAETAWLRNLLLELCCPLSRATVVFCDNVSAMYLASNPVQHQRTKHVEIDLHFVRERVAIGHVRVLHVPSAYQYADIFTKGLPSSLFLDFRNSLNIRLPPDQTTGVC</sequence>
<dbReference type="Pfam" id="PF07727">
    <property type="entry name" value="RVT_2"/>
    <property type="match status" value="1"/>
</dbReference>
<feature type="compositionally biased region" description="Polar residues" evidence="2">
    <location>
        <begin position="342"/>
        <end position="351"/>
    </location>
</feature>
<dbReference type="GO" id="GO:0004190">
    <property type="term" value="F:aspartic-type endopeptidase activity"/>
    <property type="evidence" value="ECO:0007669"/>
    <property type="project" value="UniProtKB-KW"/>
</dbReference>
<feature type="region of interest" description="Disordered" evidence="2">
    <location>
        <begin position="228"/>
        <end position="382"/>
    </location>
</feature>
<dbReference type="InterPro" id="IPR057670">
    <property type="entry name" value="SH3_retrovirus"/>
</dbReference>